<dbReference type="GO" id="GO:0005524">
    <property type="term" value="F:ATP binding"/>
    <property type="evidence" value="ECO:0007669"/>
    <property type="project" value="UniProtKB-KW"/>
</dbReference>
<evidence type="ECO:0000256" key="4">
    <source>
        <dbReference type="ARBA" id="ARBA00022605"/>
    </source>
</evidence>
<evidence type="ECO:0000256" key="1">
    <source>
        <dbReference type="ARBA" id="ARBA00004842"/>
    </source>
</evidence>
<evidence type="ECO:0000256" key="5">
    <source>
        <dbReference type="ARBA" id="ARBA00022679"/>
    </source>
</evidence>
<dbReference type="InterPro" id="IPR023000">
    <property type="entry name" value="Shikimate_kinase_CS"/>
</dbReference>
<dbReference type="GO" id="GO:0005829">
    <property type="term" value="C:cytosol"/>
    <property type="evidence" value="ECO:0007669"/>
    <property type="project" value="TreeGrafter"/>
</dbReference>
<evidence type="ECO:0000256" key="8">
    <source>
        <dbReference type="ARBA" id="ARBA00022840"/>
    </source>
</evidence>
<evidence type="ECO:0000256" key="3">
    <source>
        <dbReference type="ARBA" id="ARBA00012154"/>
    </source>
</evidence>
<dbReference type="SUPFAM" id="SSF52540">
    <property type="entry name" value="P-loop containing nucleoside triphosphate hydrolases"/>
    <property type="match status" value="1"/>
</dbReference>
<dbReference type="PANTHER" id="PTHR21087">
    <property type="entry name" value="SHIKIMATE KINASE"/>
    <property type="match status" value="1"/>
</dbReference>
<name>A0A383BRL2_9ZZZZ</name>
<keyword evidence="8" id="KW-0067">ATP-binding</keyword>
<accession>A0A383BRL2</accession>
<dbReference type="InterPro" id="IPR027417">
    <property type="entry name" value="P-loop_NTPase"/>
</dbReference>
<dbReference type="GO" id="GO:0009073">
    <property type="term" value="P:aromatic amino acid family biosynthetic process"/>
    <property type="evidence" value="ECO:0007669"/>
    <property type="project" value="UniProtKB-KW"/>
</dbReference>
<dbReference type="PROSITE" id="PS01128">
    <property type="entry name" value="SHIKIMATE_KINASE"/>
    <property type="match status" value="1"/>
</dbReference>
<dbReference type="CDD" id="cd00464">
    <property type="entry name" value="SK"/>
    <property type="match status" value="1"/>
</dbReference>
<gene>
    <name evidence="11" type="ORF">METZ01_LOCUS475345</name>
</gene>
<dbReference type="PANTHER" id="PTHR21087:SF16">
    <property type="entry name" value="SHIKIMATE KINASE 1, CHLOROPLASTIC"/>
    <property type="match status" value="1"/>
</dbReference>
<proteinExistence type="inferred from homology"/>
<reference evidence="11" key="1">
    <citation type="submission" date="2018-05" db="EMBL/GenBank/DDBJ databases">
        <authorList>
            <person name="Lanie J.A."/>
            <person name="Ng W.-L."/>
            <person name="Kazmierczak K.M."/>
            <person name="Andrzejewski T.M."/>
            <person name="Davidsen T.M."/>
            <person name="Wayne K.J."/>
            <person name="Tettelin H."/>
            <person name="Glass J.I."/>
            <person name="Rusch D."/>
            <person name="Podicherti R."/>
            <person name="Tsui H.-C.T."/>
            <person name="Winkler M.E."/>
        </authorList>
    </citation>
    <scope>NUCLEOTIDE SEQUENCE</scope>
</reference>
<comment type="catalytic activity">
    <reaction evidence="10">
        <text>shikimate + ATP = 3-phosphoshikimate + ADP + H(+)</text>
        <dbReference type="Rhea" id="RHEA:13121"/>
        <dbReference type="ChEBI" id="CHEBI:15378"/>
        <dbReference type="ChEBI" id="CHEBI:30616"/>
        <dbReference type="ChEBI" id="CHEBI:36208"/>
        <dbReference type="ChEBI" id="CHEBI:145989"/>
        <dbReference type="ChEBI" id="CHEBI:456216"/>
        <dbReference type="EC" id="2.7.1.71"/>
    </reaction>
</comment>
<dbReference type="Gene3D" id="3.40.50.300">
    <property type="entry name" value="P-loop containing nucleotide triphosphate hydrolases"/>
    <property type="match status" value="1"/>
</dbReference>
<evidence type="ECO:0000256" key="9">
    <source>
        <dbReference type="ARBA" id="ARBA00023141"/>
    </source>
</evidence>
<keyword evidence="9" id="KW-0057">Aromatic amino acid biosynthesis</keyword>
<evidence type="ECO:0000256" key="10">
    <source>
        <dbReference type="ARBA" id="ARBA00048567"/>
    </source>
</evidence>
<comment type="pathway">
    <text evidence="1">Metabolic intermediate biosynthesis; chorismate biosynthesis; chorismate from D-erythrose 4-phosphate and phosphoenolpyruvate: step 5/7.</text>
</comment>
<protein>
    <recommendedName>
        <fullName evidence="3">shikimate kinase</fullName>
        <ecNumber evidence="3">2.7.1.71</ecNumber>
    </recommendedName>
</protein>
<dbReference type="PRINTS" id="PR01100">
    <property type="entry name" value="SHIKIMTKNASE"/>
</dbReference>
<dbReference type="UniPathway" id="UPA00053">
    <property type="reaction ID" value="UER00088"/>
</dbReference>
<dbReference type="GO" id="GO:0004765">
    <property type="term" value="F:shikimate kinase activity"/>
    <property type="evidence" value="ECO:0007669"/>
    <property type="project" value="UniProtKB-EC"/>
</dbReference>
<dbReference type="InterPro" id="IPR031322">
    <property type="entry name" value="Shikimate/glucono_kinase"/>
</dbReference>
<dbReference type="GO" id="GO:0008652">
    <property type="term" value="P:amino acid biosynthetic process"/>
    <property type="evidence" value="ECO:0007669"/>
    <property type="project" value="UniProtKB-KW"/>
</dbReference>
<dbReference type="EMBL" id="UINC01202604">
    <property type="protein sequence ID" value="SVE22491.1"/>
    <property type="molecule type" value="Genomic_DNA"/>
</dbReference>
<dbReference type="AlphaFoldDB" id="A0A383BRL2"/>
<keyword evidence="4" id="KW-0028">Amino-acid biosynthesis</keyword>
<keyword evidence="7" id="KW-0418">Kinase</keyword>
<keyword evidence="5" id="KW-0808">Transferase</keyword>
<keyword evidence="6" id="KW-0547">Nucleotide-binding</keyword>
<evidence type="ECO:0000313" key="11">
    <source>
        <dbReference type="EMBL" id="SVE22491.1"/>
    </source>
</evidence>
<dbReference type="GO" id="GO:0009423">
    <property type="term" value="P:chorismate biosynthetic process"/>
    <property type="evidence" value="ECO:0007669"/>
    <property type="project" value="UniProtKB-UniPathway"/>
</dbReference>
<organism evidence="11">
    <name type="scientific">marine metagenome</name>
    <dbReference type="NCBI Taxonomy" id="408172"/>
    <lineage>
        <taxon>unclassified sequences</taxon>
        <taxon>metagenomes</taxon>
        <taxon>ecological metagenomes</taxon>
    </lineage>
</organism>
<feature type="non-terminal residue" evidence="11">
    <location>
        <position position="175"/>
    </location>
</feature>
<comment type="similarity">
    <text evidence="2">Belongs to the shikimate kinase family.</text>
</comment>
<evidence type="ECO:0000256" key="6">
    <source>
        <dbReference type="ARBA" id="ARBA00022741"/>
    </source>
</evidence>
<dbReference type="EC" id="2.7.1.71" evidence="3"/>
<sequence length="175" mass="19681">MLIPEPCATDGKQPHIVAFVVSFNCRCVPIYRLNGDDSTPGVCLLEKCKGFIRMKAPNHLEWDMPIVLVGLMGAGKSAIGRRLAQRLDLNFIDADTEIESKFGKTVSYIFEHYGEAEFRKQERCIIRQLLHRPPHVMASGGGAFIDPETRHLIRQNSLSIWLRAGLDVLHARVQS</sequence>
<dbReference type="InterPro" id="IPR000623">
    <property type="entry name" value="Shikimate_kinase/TSH1"/>
</dbReference>
<evidence type="ECO:0000256" key="2">
    <source>
        <dbReference type="ARBA" id="ARBA00006997"/>
    </source>
</evidence>
<dbReference type="Pfam" id="PF01202">
    <property type="entry name" value="SKI"/>
    <property type="match status" value="1"/>
</dbReference>
<evidence type="ECO:0000256" key="7">
    <source>
        <dbReference type="ARBA" id="ARBA00022777"/>
    </source>
</evidence>